<accession>A0A2N5MAM3</accession>
<feature type="region of interest" description="Disordered" evidence="1">
    <location>
        <begin position="1"/>
        <end position="45"/>
    </location>
</feature>
<dbReference type="Proteomes" id="UP000234748">
    <property type="component" value="Unassembled WGS sequence"/>
</dbReference>
<dbReference type="EMBL" id="PGUY01000008">
    <property type="protein sequence ID" value="PLT31409.1"/>
    <property type="molecule type" value="Genomic_DNA"/>
</dbReference>
<feature type="compositionally biased region" description="Polar residues" evidence="1">
    <location>
        <begin position="7"/>
        <end position="29"/>
    </location>
</feature>
<dbReference type="InterPro" id="IPR025625">
    <property type="entry name" value="YuzL"/>
</dbReference>
<evidence type="ECO:0000313" key="2">
    <source>
        <dbReference type="EMBL" id="PLT31409.1"/>
    </source>
</evidence>
<dbReference type="AlphaFoldDB" id="A0A2N5MAM3"/>
<evidence type="ECO:0000256" key="1">
    <source>
        <dbReference type="SAM" id="MobiDB-lite"/>
    </source>
</evidence>
<reference evidence="2 3" key="1">
    <citation type="submission" date="2017-11" db="EMBL/GenBank/DDBJ databases">
        <title>Comparitive Functional Genomics of Dry Heat Resistant strains isolated from the Viking Spacecraft.</title>
        <authorList>
            <person name="Seuylemezian A."/>
            <person name="Cooper K."/>
            <person name="Vaishampayan P."/>
        </authorList>
    </citation>
    <scope>NUCLEOTIDE SEQUENCE [LARGE SCALE GENOMIC DNA]</scope>
    <source>
        <strain evidence="2 3">V1-29</strain>
    </source>
</reference>
<protein>
    <submittedName>
        <fullName evidence="2">YuzL family protein</fullName>
    </submittedName>
</protein>
<gene>
    <name evidence="2" type="ORF">CUU66_02805</name>
</gene>
<evidence type="ECO:0000313" key="3">
    <source>
        <dbReference type="Proteomes" id="UP000234748"/>
    </source>
</evidence>
<name>A0A2N5MAM3_9BACI</name>
<organism evidence="2 3">
    <name type="scientific">Peribacillus deserti</name>
    <dbReference type="NCBI Taxonomy" id="673318"/>
    <lineage>
        <taxon>Bacteria</taxon>
        <taxon>Bacillati</taxon>
        <taxon>Bacillota</taxon>
        <taxon>Bacilli</taxon>
        <taxon>Bacillales</taxon>
        <taxon>Bacillaceae</taxon>
        <taxon>Peribacillus</taxon>
    </lineage>
</organism>
<dbReference type="OrthoDB" id="2972390at2"/>
<dbReference type="Pfam" id="PF14115">
    <property type="entry name" value="YuzL"/>
    <property type="match status" value="1"/>
</dbReference>
<proteinExistence type="predicted"/>
<keyword evidence="3" id="KW-1185">Reference proteome</keyword>
<sequence length="45" mass="4781">MNKIKQDASTAGLSSSKVKGQGTTNQETGSIEMGSSRKKQKTHSK</sequence>
<comment type="caution">
    <text evidence="2">The sequence shown here is derived from an EMBL/GenBank/DDBJ whole genome shotgun (WGS) entry which is preliminary data.</text>
</comment>
<dbReference type="RefSeq" id="WP_101640160.1">
    <property type="nucleotide sequence ID" value="NZ_PGUY01000008.1"/>
</dbReference>
<feature type="compositionally biased region" description="Basic residues" evidence="1">
    <location>
        <begin position="36"/>
        <end position="45"/>
    </location>
</feature>